<keyword evidence="2" id="KW-1185">Reference proteome</keyword>
<reference evidence="1 2" key="1">
    <citation type="submission" date="2017-10" db="EMBL/GenBank/DDBJ databases">
        <title>Massilia psychrophilum sp. nov., a novel purple-pigmented bacterium isolated from Tianshan glacier, Xinjiang Municipality, China.</title>
        <authorList>
            <person name="Wang H."/>
        </authorList>
    </citation>
    <scope>NUCLEOTIDE SEQUENCE [LARGE SCALE GENOMIC DNA]</scope>
    <source>
        <strain evidence="1 2">JCM 30074</strain>
    </source>
</reference>
<protein>
    <submittedName>
        <fullName evidence="1">Uncharacterized protein</fullName>
    </submittedName>
</protein>
<accession>A0A2G8TFI7</accession>
<gene>
    <name evidence="1" type="ORF">CR105_13020</name>
</gene>
<organism evidence="1 2">
    <name type="scientific">Massilia eurypsychrophila</name>
    <dbReference type="NCBI Taxonomy" id="1485217"/>
    <lineage>
        <taxon>Bacteria</taxon>
        <taxon>Pseudomonadati</taxon>
        <taxon>Pseudomonadota</taxon>
        <taxon>Betaproteobacteria</taxon>
        <taxon>Burkholderiales</taxon>
        <taxon>Oxalobacteraceae</taxon>
        <taxon>Telluria group</taxon>
        <taxon>Massilia</taxon>
    </lineage>
</organism>
<name>A0A2G8TFI7_9BURK</name>
<dbReference type="AlphaFoldDB" id="A0A2G8TFI7"/>
<evidence type="ECO:0000313" key="1">
    <source>
        <dbReference type="EMBL" id="PIL44817.1"/>
    </source>
</evidence>
<comment type="caution">
    <text evidence="1">The sequence shown here is derived from an EMBL/GenBank/DDBJ whole genome shotgun (WGS) entry which is preliminary data.</text>
</comment>
<dbReference type="Proteomes" id="UP000230390">
    <property type="component" value="Unassembled WGS sequence"/>
</dbReference>
<sequence length="68" mass="7192">MKFIFGVVLLAAVGIALMPQRPVTPAQPAARATAPQPVQVVVVKGKRMTDVEKRAALNAEPRPETNGS</sequence>
<evidence type="ECO:0000313" key="2">
    <source>
        <dbReference type="Proteomes" id="UP000230390"/>
    </source>
</evidence>
<proteinExistence type="predicted"/>
<dbReference type="EMBL" id="PDOC01000006">
    <property type="protein sequence ID" value="PIL44817.1"/>
    <property type="molecule type" value="Genomic_DNA"/>
</dbReference>